<keyword evidence="5" id="KW-0269">Exonuclease</keyword>
<dbReference type="SUPFAM" id="SSF52540">
    <property type="entry name" value="P-loop containing nucleoside triphosphate hydrolases"/>
    <property type="match status" value="1"/>
</dbReference>
<dbReference type="GO" id="GO:0004527">
    <property type="term" value="F:exonuclease activity"/>
    <property type="evidence" value="ECO:0007669"/>
    <property type="project" value="UniProtKB-KW"/>
</dbReference>
<gene>
    <name evidence="15" type="ORF">SAMN02745941_01293</name>
</gene>
<evidence type="ECO:0000259" key="13">
    <source>
        <dbReference type="PROSITE" id="PS51198"/>
    </source>
</evidence>
<evidence type="ECO:0000256" key="1">
    <source>
        <dbReference type="ARBA" id="ARBA00009922"/>
    </source>
</evidence>
<evidence type="ECO:0000256" key="3">
    <source>
        <dbReference type="ARBA" id="ARBA00022801"/>
    </source>
</evidence>
<dbReference type="InterPro" id="IPR000212">
    <property type="entry name" value="DNA_helicase_UvrD/REP"/>
</dbReference>
<feature type="domain" description="UvrD-like helicase ATP-binding" evidence="13">
    <location>
        <begin position="9"/>
        <end position="313"/>
    </location>
</feature>
<dbReference type="Gene3D" id="3.40.50.300">
    <property type="entry name" value="P-loop containing nucleotide triphosphate hydrolases"/>
    <property type="match status" value="3"/>
</dbReference>
<sequence>MSENIKEFKLLNSEQKQVVENLEDNIALLAPAGTGKTNTLALRVANIIHNNKCKPEEILCLTFTNKAAKEMKDRISKLIDNDLGDRIEVFTFHSFCFNLLKSRGRNLQEISLDFIVYDEEDCKDIIKEILPKEFKYGEKEIYAFINLIKGLKDFNESYEDTLNRVINTSEKDGITELHKIASSGRYFDYELFNFYKEHAIKLLRKYDKKLLEYHGMDFNDLIINTINLFQEEDFYETLNLSYKYIHIDEVQDTNLREYGVLQKLFKSNKIMLCGDTLQTIYRWRGATGGAIFRKFMKEEKAVLIKLRTNYRSTENLLLGAASFVKNVLPNPQGYGYDLIANSENKGENIKITSYETLQKEALGIYEKILSLGNINCSKVAILTRNNYQNQELSNIFRKIKENMPKEKQLEFMLVDEFKFFKRSEIKDLLAVFKFLVNSYDNSSLKRIVKKFGKGIGNITIESLEKGEELNIGIRFMDLVQEETFNYGEPFRLLNDSINSGNVVVMDVESTGIDTSNDEIIQIAAIKINLLGAVAESFERFLIPKKELGSSEKVHGFSKEFLLENGVESIRGLEEFVDFSKGCVIVGHNINYDLTIMKSQIARERARKLDINGVFDTLDIARRFYPEFENHKLETLSKKFRVENPSTHNAMDDILATKDILMEMVRQKIIPTSYDRANFYSPYLNKFKGIKDNINTLKKLSEKLSPEDILEEVINMFNVYELYDKVKIENIKELYEIVKNFSSDLKGNINDKLTEILKITALSNSELDTLIEKFPKIPILTIHGAKGLEFDYVFMPYLTEGSFPSFRAIKEDKLLEEKSVFYVGLTRAKKELFLSYHKLNGSKIRNRSQFIDNIDSNFIEQIN</sequence>
<evidence type="ECO:0000256" key="8">
    <source>
        <dbReference type="ARBA" id="ARBA00023235"/>
    </source>
</evidence>
<evidence type="ECO:0000256" key="5">
    <source>
        <dbReference type="ARBA" id="ARBA00022839"/>
    </source>
</evidence>
<dbReference type="PANTHER" id="PTHR11070">
    <property type="entry name" value="UVRD / RECB / PCRA DNA HELICASE FAMILY MEMBER"/>
    <property type="match status" value="1"/>
</dbReference>
<dbReference type="Proteomes" id="UP000184241">
    <property type="component" value="Unassembled WGS sequence"/>
</dbReference>
<dbReference type="FunFam" id="3.30.420.10:FF:000045">
    <property type="entry name" value="3'-5' exonuclease DinG"/>
    <property type="match status" value="1"/>
</dbReference>
<evidence type="ECO:0000313" key="15">
    <source>
        <dbReference type="EMBL" id="SHH91818.1"/>
    </source>
</evidence>
<dbReference type="InterPro" id="IPR014017">
    <property type="entry name" value="DNA_helicase_UvrD-like_C"/>
</dbReference>
<keyword evidence="6 12" id="KW-0067">ATP-binding</keyword>
<dbReference type="CDD" id="cd06127">
    <property type="entry name" value="DEDDh"/>
    <property type="match status" value="1"/>
</dbReference>
<comment type="catalytic activity">
    <reaction evidence="9">
        <text>Couples ATP hydrolysis with the unwinding of duplex DNA by translocating in the 3'-5' direction.</text>
        <dbReference type="EC" id="5.6.2.4"/>
    </reaction>
</comment>
<dbReference type="GO" id="GO:0033202">
    <property type="term" value="C:DNA helicase complex"/>
    <property type="evidence" value="ECO:0007669"/>
    <property type="project" value="TreeGrafter"/>
</dbReference>
<feature type="binding site" evidence="12">
    <location>
        <begin position="30"/>
        <end position="37"/>
    </location>
    <ligand>
        <name>ATP</name>
        <dbReference type="ChEBI" id="CHEBI:30616"/>
    </ligand>
</feature>
<comment type="similarity">
    <text evidence="1">Belongs to the helicase family. UvrD subfamily.</text>
</comment>
<dbReference type="GO" id="GO:0043138">
    <property type="term" value="F:3'-5' DNA helicase activity"/>
    <property type="evidence" value="ECO:0007669"/>
    <property type="project" value="UniProtKB-EC"/>
</dbReference>
<dbReference type="GO" id="GO:0005829">
    <property type="term" value="C:cytosol"/>
    <property type="evidence" value="ECO:0007669"/>
    <property type="project" value="TreeGrafter"/>
</dbReference>
<evidence type="ECO:0000256" key="6">
    <source>
        <dbReference type="ARBA" id="ARBA00022840"/>
    </source>
</evidence>
<dbReference type="EC" id="5.6.2.4" evidence="10"/>
<comment type="catalytic activity">
    <reaction evidence="11">
        <text>ATP + H2O = ADP + phosphate + H(+)</text>
        <dbReference type="Rhea" id="RHEA:13065"/>
        <dbReference type="ChEBI" id="CHEBI:15377"/>
        <dbReference type="ChEBI" id="CHEBI:15378"/>
        <dbReference type="ChEBI" id="CHEBI:30616"/>
        <dbReference type="ChEBI" id="CHEBI:43474"/>
        <dbReference type="ChEBI" id="CHEBI:456216"/>
        <dbReference type="EC" id="5.6.2.4"/>
    </reaction>
</comment>
<dbReference type="CDD" id="cd17932">
    <property type="entry name" value="DEXQc_UvrD"/>
    <property type="match status" value="1"/>
</dbReference>
<dbReference type="EMBL" id="FQXU01000004">
    <property type="protein sequence ID" value="SHH91818.1"/>
    <property type="molecule type" value="Genomic_DNA"/>
</dbReference>
<accession>A0A1M5WWW6</accession>
<dbReference type="Gene3D" id="1.10.486.10">
    <property type="entry name" value="PCRA, domain 4"/>
    <property type="match status" value="1"/>
</dbReference>
<keyword evidence="2 12" id="KW-0547">Nucleotide-binding</keyword>
<dbReference type="InterPro" id="IPR036397">
    <property type="entry name" value="RNaseH_sf"/>
</dbReference>
<organism evidence="15 16">
    <name type="scientific">Clostridium intestinale DSM 6191</name>
    <dbReference type="NCBI Taxonomy" id="1121320"/>
    <lineage>
        <taxon>Bacteria</taxon>
        <taxon>Bacillati</taxon>
        <taxon>Bacillota</taxon>
        <taxon>Clostridia</taxon>
        <taxon>Eubacteriales</taxon>
        <taxon>Clostridiaceae</taxon>
        <taxon>Clostridium</taxon>
    </lineage>
</organism>
<dbReference type="SUPFAM" id="SSF53098">
    <property type="entry name" value="Ribonuclease H-like"/>
    <property type="match status" value="1"/>
</dbReference>
<dbReference type="InterPro" id="IPR013520">
    <property type="entry name" value="Ribonucl_H"/>
</dbReference>
<dbReference type="InterPro" id="IPR014016">
    <property type="entry name" value="UvrD-like_ATP-bd"/>
</dbReference>
<dbReference type="PANTHER" id="PTHR11070:SF2">
    <property type="entry name" value="ATP-DEPENDENT DNA HELICASE SRS2"/>
    <property type="match status" value="1"/>
</dbReference>
<evidence type="ECO:0000256" key="7">
    <source>
        <dbReference type="ARBA" id="ARBA00023125"/>
    </source>
</evidence>
<dbReference type="GO" id="GO:0006260">
    <property type="term" value="P:DNA replication"/>
    <property type="evidence" value="ECO:0007669"/>
    <property type="project" value="InterPro"/>
</dbReference>
<dbReference type="NCBIfam" id="TIGR00573">
    <property type="entry name" value="dnaq"/>
    <property type="match status" value="1"/>
</dbReference>
<feature type="domain" description="UvrD-like helicase C-terminal" evidence="14">
    <location>
        <begin position="314"/>
        <end position="786"/>
    </location>
</feature>
<dbReference type="InterPro" id="IPR012337">
    <property type="entry name" value="RNaseH-like_sf"/>
</dbReference>
<evidence type="ECO:0000256" key="11">
    <source>
        <dbReference type="ARBA" id="ARBA00048988"/>
    </source>
</evidence>
<keyword evidence="5" id="KW-0540">Nuclease</keyword>
<evidence type="ECO:0000256" key="4">
    <source>
        <dbReference type="ARBA" id="ARBA00022806"/>
    </source>
</evidence>
<dbReference type="GO" id="GO:0000725">
    <property type="term" value="P:recombinational repair"/>
    <property type="evidence" value="ECO:0007669"/>
    <property type="project" value="TreeGrafter"/>
</dbReference>
<dbReference type="RefSeq" id="WP_073017851.1">
    <property type="nucleotide sequence ID" value="NZ_FQXU01000004.1"/>
</dbReference>
<evidence type="ECO:0000259" key="14">
    <source>
        <dbReference type="PROSITE" id="PS51217"/>
    </source>
</evidence>
<keyword evidence="3 12" id="KW-0378">Hydrolase</keyword>
<keyword evidence="7" id="KW-0238">DNA-binding</keyword>
<dbReference type="PROSITE" id="PS51198">
    <property type="entry name" value="UVRD_HELICASE_ATP_BIND"/>
    <property type="match status" value="1"/>
</dbReference>
<dbReference type="GO" id="GO:0003887">
    <property type="term" value="F:DNA-directed DNA polymerase activity"/>
    <property type="evidence" value="ECO:0007669"/>
    <property type="project" value="InterPro"/>
</dbReference>
<dbReference type="GO" id="GO:0003677">
    <property type="term" value="F:DNA binding"/>
    <property type="evidence" value="ECO:0007669"/>
    <property type="project" value="UniProtKB-KW"/>
</dbReference>
<evidence type="ECO:0000256" key="2">
    <source>
        <dbReference type="ARBA" id="ARBA00022741"/>
    </source>
</evidence>
<evidence type="ECO:0000313" key="16">
    <source>
        <dbReference type="Proteomes" id="UP000184241"/>
    </source>
</evidence>
<dbReference type="InterPro" id="IPR006054">
    <property type="entry name" value="DnaQ"/>
</dbReference>
<dbReference type="GO" id="GO:0016887">
    <property type="term" value="F:ATP hydrolysis activity"/>
    <property type="evidence" value="ECO:0007669"/>
    <property type="project" value="RHEA"/>
</dbReference>
<dbReference type="Gene3D" id="1.10.10.160">
    <property type="match status" value="1"/>
</dbReference>
<keyword evidence="8" id="KW-0413">Isomerase</keyword>
<name>A0A1M5WWW6_9CLOT</name>
<proteinExistence type="inferred from homology"/>
<dbReference type="Pfam" id="PF00929">
    <property type="entry name" value="RNase_T"/>
    <property type="match status" value="1"/>
</dbReference>
<dbReference type="Pfam" id="PF00580">
    <property type="entry name" value="UvrD-helicase"/>
    <property type="match status" value="1"/>
</dbReference>
<evidence type="ECO:0000256" key="12">
    <source>
        <dbReference type="PROSITE-ProRule" id="PRU00560"/>
    </source>
</evidence>
<dbReference type="SMART" id="SM00479">
    <property type="entry name" value="EXOIII"/>
    <property type="match status" value="1"/>
</dbReference>
<dbReference type="PROSITE" id="PS51217">
    <property type="entry name" value="UVRD_HELICASE_CTER"/>
    <property type="match status" value="1"/>
</dbReference>
<dbReference type="GO" id="GO:0005524">
    <property type="term" value="F:ATP binding"/>
    <property type="evidence" value="ECO:0007669"/>
    <property type="project" value="UniProtKB-UniRule"/>
</dbReference>
<evidence type="ECO:0000256" key="9">
    <source>
        <dbReference type="ARBA" id="ARBA00034617"/>
    </source>
</evidence>
<dbReference type="AlphaFoldDB" id="A0A1M5WWW6"/>
<dbReference type="InterPro" id="IPR027417">
    <property type="entry name" value="P-loop_NTPase"/>
</dbReference>
<dbReference type="InterPro" id="IPR013986">
    <property type="entry name" value="DExx_box_DNA_helicase_dom_sf"/>
</dbReference>
<reference evidence="15 16" key="1">
    <citation type="submission" date="2016-11" db="EMBL/GenBank/DDBJ databases">
        <authorList>
            <person name="Jaros S."/>
            <person name="Januszkiewicz K."/>
            <person name="Wedrychowicz H."/>
        </authorList>
    </citation>
    <scope>NUCLEOTIDE SEQUENCE [LARGE SCALE GENOMIC DNA]</scope>
    <source>
        <strain evidence="15 16">DSM 6191</strain>
    </source>
</reference>
<protein>
    <recommendedName>
        <fullName evidence="10">DNA 3'-5' helicase</fullName>
        <ecNumber evidence="10">5.6.2.4</ecNumber>
    </recommendedName>
</protein>
<dbReference type="Gene3D" id="3.30.420.10">
    <property type="entry name" value="Ribonuclease H-like superfamily/Ribonuclease H"/>
    <property type="match status" value="1"/>
</dbReference>
<dbReference type="Pfam" id="PF13361">
    <property type="entry name" value="UvrD_C"/>
    <property type="match status" value="1"/>
</dbReference>
<keyword evidence="4 12" id="KW-0347">Helicase</keyword>
<evidence type="ECO:0000256" key="10">
    <source>
        <dbReference type="ARBA" id="ARBA00034808"/>
    </source>
</evidence>